<feature type="transmembrane region" description="Helical" evidence="1">
    <location>
        <begin position="455"/>
        <end position="479"/>
    </location>
</feature>
<comment type="caution">
    <text evidence="3">The sequence shown here is derived from an EMBL/GenBank/DDBJ whole genome shotgun (WGS) entry which is preliminary data.</text>
</comment>
<dbReference type="VEuPathDB" id="GiardiaDB:DHA2_154628"/>
<feature type="domain" description="EGF-like" evidence="2">
    <location>
        <begin position="166"/>
        <end position="219"/>
    </location>
</feature>
<dbReference type="Pfam" id="PF03302">
    <property type="entry name" value="VSP"/>
    <property type="match status" value="2"/>
</dbReference>
<dbReference type="Proteomes" id="UP000018040">
    <property type="component" value="Unassembled WGS sequence"/>
</dbReference>
<dbReference type="AlphaFoldDB" id="V6U2W0"/>
<dbReference type="InterPro" id="IPR052798">
    <property type="entry name" value="Giardia_VSA"/>
</dbReference>
<keyword evidence="1" id="KW-1133">Transmembrane helix</keyword>
<feature type="domain" description="EGF-like" evidence="2">
    <location>
        <begin position="400"/>
        <end position="442"/>
    </location>
</feature>
<dbReference type="Gene3D" id="2.10.220.10">
    <property type="entry name" value="Hormone Receptor, Insulin-like Growth Factor Receptor 1, Chain A, domain 2"/>
    <property type="match status" value="1"/>
</dbReference>
<evidence type="ECO:0000313" key="4">
    <source>
        <dbReference type="Proteomes" id="UP000018040"/>
    </source>
</evidence>
<dbReference type="SUPFAM" id="SSF57184">
    <property type="entry name" value="Growth factor receptor domain"/>
    <property type="match status" value="2"/>
</dbReference>
<keyword evidence="1" id="KW-0472">Membrane</keyword>
<dbReference type="InterPro" id="IPR000742">
    <property type="entry name" value="EGF"/>
</dbReference>
<proteinExistence type="predicted"/>
<evidence type="ECO:0000256" key="1">
    <source>
        <dbReference type="SAM" id="Phobius"/>
    </source>
</evidence>
<sequence length="484" mass="48732">MRHLRPAWGGCYSIRAAPGSGVCREARDGACVRHAEEARAEAREPRTGCQAQDTGGPETCHTCGAVIDEVSYCSQCNDSGSEPSSGAPTDGTCQADNAVCSAKSNGVCTTCTGSSFMFKGGCYATANAPGKTMCTQAANGICSAAAAGYFVPPTADRDATKQSVIPCGDDSVITVKDNKQYKGVANCLTCTAPGSGNAGTPTAATCTKCADGYFGNTCTACHQSCLTCSDAGTNKCTACTVETHFLASATAEGPCVPCGDAAGSGGWTGVTGCAKCTKPNTAGAATCTECGTDLYLKTETGGATSCVASDKCTGGFFPMTDTADSNKKKCLACSDGTNGIANCAECTAPAQGKTKPACTKCTTPNYLKTVDGTTTCVAKDTCKDGFFTVDDPTNGHKCVSCGDEAVGVPNCAKCNPPTGNAKPICITCRDGYTLDSQANTCASASANRSALSTGAIAGISVAAVVVVGGLVGFLCWWFVCRGKA</sequence>
<accession>V6U2W0</accession>
<dbReference type="InterPro" id="IPR005127">
    <property type="entry name" value="Giardia_VSP"/>
</dbReference>
<dbReference type="SMART" id="SM00181">
    <property type="entry name" value="EGF"/>
    <property type="match status" value="2"/>
</dbReference>
<dbReference type="VEuPathDB" id="GiardiaDB:GL50581_3054"/>
<dbReference type="InterPro" id="IPR006212">
    <property type="entry name" value="Furin_repeat"/>
</dbReference>
<dbReference type="SMART" id="SM00261">
    <property type="entry name" value="FU"/>
    <property type="match status" value="4"/>
</dbReference>
<organism evidence="3 4">
    <name type="scientific">Giardia intestinalis</name>
    <name type="common">Giardia lamblia</name>
    <dbReference type="NCBI Taxonomy" id="5741"/>
    <lineage>
        <taxon>Eukaryota</taxon>
        <taxon>Metamonada</taxon>
        <taxon>Diplomonadida</taxon>
        <taxon>Hexamitidae</taxon>
        <taxon>Giardiinae</taxon>
        <taxon>Giardia</taxon>
    </lineage>
</organism>
<protein>
    <submittedName>
        <fullName evidence="3">Variant-specific surface protein</fullName>
    </submittedName>
</protein>
<keyword evidence="1" id="KW-0812">Transmembrane</keyword>
<dbReference type="PANTHER" id="PTHR23275">
    <property type="entry name" value="CABRIOLET.-RELATED"/>
    <property type="match status" value="1"/>
</dbReference>
<evidence type="ECO:0000259" key="2">
    <source>
        <dbReference type="SMART" id="SM00181"/>
    </source>
</evidence>
<dbReference type="InterPro" id="IPR009030">
    <property type="entry name" value="Growth_fac_rcpt_cys_sf"/>
</dbReference>
<reference evidence="4" key="1">
    <citation type="submission" date="2012-02" db="EMBL/GenBank/DDBJ databases">
        <title>Genome sequencing of Giardia lamblia Genotypes A2 and B isolates (DH and GS) and comparative analysis with the genomes of Genotypes A1 and E (WB and Pig).</title>
        <authorList>
            <person name="Adam R."/>
            <person name="Dahlstrom E."/>
            <person name="Martens C."/>
            <person name="Bruno D."/>
            <person name="Barbian K."/>
            <person name="Porcella S.F."/>
            <person name="Nash T."/>
        </authorList>
    </citation>
    <scope>NUCLEOTIDE SEQUENCE</scope>
    <source>
        <strain evidence="4">GS</strain>
    </source>
</reference>
<reference evidence="3 4" key="2">
    <citation type="journal article" date="2013" name="Genome Biol. Evol.">
        <title>Genome sequencing of Giardia lamblia genotypes A2 and B isolates (DH and GS) and comparative analysis with the genomes of genotypes A1 and E (WB and Pig).</title>
        <authorList>
            <person name="Adam R.D."/>
            <person name="Dahlstrom E.W."/>
            <person name="Martens C.A."/>
            <person name="Bruno D.P."/>
            <person name="Barbian K.D."/>
            <person name="Ricklefs S.M."/>
            <person name="Hernandez M.M."/>
            <person name="Narla N.P."/>
            <person name="Patel R.B."/>
            <person name="Porcella S.F."/>
            <person name="Nash T.E."/>
        </authorList>
    </citation>
    <scope>NUCLEOTIDE SEQUENCE [LARGE SCALE GENOMIC DNA]</scope>
    <source>
        <strain evidence="3 4">GS</strain>
    </source>
</reference>
<dbReference type="PANTHER" id="PTHR23275:SF100">
    <property type="entry name" value="EGF-LIKE DOMAIN-CONTAINING PROTEIN"/>
    <property type="match status" value="1"/>
</dbReference>
<evidence type="ECO:0000313" key="3">
    <source>
        <dbReference type="EMBL" id="ESU45326.1"/>
    </source>
</evidence>
<dbReference type="EMBL" id="AHHH01000007">
    <property type="protein sequence ID" value="ESU45326.1"/>
    <property type="molecule type" value="Genomic_DNA"/>
</dbReference>
<gene>
    <name evidence="3" type="ORF">GSB_150319</name>
</gene>
<dbReference type="VEuPathDB" id="GiardiaDB:QR46_4870"/>
<name>V6U2W0_GIAIN</name>